<dbReference type="PROSITE" id="PS00022">
    <property type="entry name" value="EGF_1"/>
    <property type="match status" value="1"/>
</dbReference>
<dbReference type="OMA" id="YLGEWRL"/>
<accession>A0A401NX72</accession>
<dbReference type="InterPro" id="IPR050372">
    <property type="entry name" value="Neurexin-related_CASP"/>
</dbReference>
<evidence type="ECO:0000259" key="3">
    <source>
        <dbReference type="PROSITE" id="PS50025"/>
    </source>
</evidence>
<dbReference type="EMBL" id="BFAA01006886">
    <property type="protein sequence ID" value="GCB65467.1"/>
    <property type="molecule type" value="Genomic_DNA"/>
</dbReference>
<dbReference type="SUPFAM" id="SSF49899">
    <property type="entry name" value="Concanavalin A-like lectins/glucanases"/>
    <property type="match status" value="1"/>
</dbReference>
<keyword evidence="5" id="KW-1185">Reference proteome</keyword>
<dbReference type="Proteomes" id="UP000288216">
    <property type="component" value="Unassembled WGS sequence"/>
</dbReference>
<dbReference type="SMART" id="SM00282">
    <property type="entry name" value="LamG"/>
    <property type="match status" value="1"/>
</dbReference>
<dbReference type="Pfam" id="PF02210">
    <property type="entry name" value="Laminin_G_2"/>
    <property type="match status" value="1"/>
</dbReference>
<dbReference type="InterPro" id="IPR013320">
    <property type="entry name" value="ConA-like_dom_sf"/>
</dbReference>
<gene>
    <name evidence="4" type="ORF">scyTo_0013462</name>
</gene>
<dbReference type="AlphaFoldDB" id="A0A401NX72"/>
<dbReference type="STRING" id="75743.A0A401NX72"/>
<proteinExistence type="predicted"/>
<dbReference type="OrthoDB" id="5983569at2759"/>
<dbReference type="PANTHER" id="PTHR15036">
    <property type="entry name" value="PIKACHURIN-LIKE PROTEIN"/>
    <property type="match status" value="1"/>
</dbReference>
<dbReference type="Gene3D" id="2.60.120.200">
    <property type="match status" value="1"/>
</dbReference>
<dbReference type="InterPro" id="IPR000742">
    <property type="entry name" value="EGF"/>
</dbReference>
<sequence>MPKASGDPVCLCSYGRTGILCDDAVNITHPLFGGTDEFGFTSFLAYSTIQNISFSYEFRLKFTLADGHSAIKDNLIFFTGQNGHGLNGDDFLLLGLRNGSIVYSFNLGSGTTVLISEPLDRLLKVHVIHLGRFLKTGWLKVDNQGNKTSTSTGTLTGLNVLSQIYVGGYREYTPELLPNGTHFSDGFQGNSLLILCLLDFQVINIEDGKIWLFECRLKIHPTGEGNVCSLLKQPRKGMHLEGGHVRVTYLGEWRLGLLELSYHVMVCI</sequence>
<name>A0A401NX72_SCYTO</name>
<comment type="caution">
    <text evidence="4">The sequence shown here is derived from an EMBL/GenBank/DDBJ whole genome shotgun (WGS) entry which is preliminary data.</text>
</comment>
<organism evidence="4 5">
    <name type="scientific">Scyliorhinus torazame</name>
    <name type="common">Cloudy catshark</name>
    <name type="synonym">Catulus torazame</name>
    <dbReference type="NCBI Taxonomy" id="75743"/>
    <lineage>
        <taxon>Eukaryota</taxon>
        <taxon>Metazoa</taxon>
        <taxon>Chordata</taxon>
        <taxon>Craniata</taxon>
        <taxon>Vertebrata</taxon>
        <taxon>Chondrichthyes</taxon>
        <taxon>Elasmobranchii</taxon>
        <taxon>Galeomorphii</taxon>
        <taxon>Galeoidea</taxon>
        <taxon>Carcharhiniformes</taxon>
        <taxon>Scyliorhinidae</taxon>
        <taxon>Scyliorhinus</taxon>
    </lineage>
</organism>
<dbReference type="PROSITE" id="PS50025">
    <property type="entry name" value="LAM_G_DOMAIN"/>
    <property type="match status" value="1"/>
</dbReference>
<dbReference type="InterPro" id="IPR001791">
    <property type="entry name" value="Laminin_G"/>
</dbReference>
<dbReference type="PANTHER" id="PTHR15036:SF85">
    <property type="entry name" value="SP2353, ISOFORM A"/>
    <property type="match status" value="1"/>
</dbReference>
<feature type="domain" description="Laminin G" evidence="3">
    <location>
        <begin position="28"/>
        <end position="228"/>
    </location>
</feature>
<keyword evidence="1" id="KW-1015">Disulfide bond</keyword>
<dbReference type="GO" id="GO:0016020">
    <property type="term" value="C:membrane"/>
    <property type="evidence" value="ECO:0007669"/>
    <property type="project" value="UniProtKB-SubCell"/>
</dbReference>
<dbReference type="CDD" id="cd00110">
    <property type="entry name" value="LamG"/>
    <property type="match status" value="1"/>
</dbReference>
<comment type="caution">
    <text evidence="2">Lacks conserved residue(s) required for the propagation of feature annotation.</text>
</comment>
<reference evidence="4 5" key="1">
    <citation type="journal article" date="2018" name="Nat. Ecol. Evol.">
        <title>Shark genomes provide insights into elasmobranch evolution and the origin of vertebrates.</title>
        <authorList>
            <person name="Hara Y"/>
            <person name="Yamaguchi K"/>
            <person name="Onimaru K"/>
            <person name="Kadota M"/>
            <person name="Koyanagi M"/>
            <person name="Keeley SD"/>
            <person name="Tatsumi K"/>
            <person name="Tanaka K"/>
            <person name="Motone F"/>
            <person name="Kageyama Y"/>
            <person name="Nozu R"/>
            <person name="Adachi N"/>
            <person name="Nishimura O"/>
            <person name="Nakagawa R"/>
            <person name="Tanegashima C"/>
            <person name="Kiyatake I"/>
            <person name="Matsumoto R"/>
            <person name="Murakumo K"/>
            <person name="Nishida K"/>
            <person name="Terakita A"/>
            <person name="Kuratani S"/>
            <person name="Sato K"/>
            <person name="Hyodo S Kuraku.S."/>
        </authorList>
    </citation>
    <scope>NUCLEOTIDE SEQUENCE [LARGE SCALE GENOMIC DNA]</scope>
</reference>
<protein>
    <recommendedName>
        <fullName evidence="3">Laminin G domain-containing protein</fullName>
    </recommendedName>
</protein>
<evidence type="ECO:0000256" key="1">
    <source>
        <dbReference type="ARBA" id="ARBA00023157"/>
    </source>
</evidence>
<evidence type="ECO:0000256" key="2">
    <source>
        <dbReference type="PROSITE-ProRule" id="PRU00122"/>
    </source>
</evidence>
<evidence type="ECO:0000313" key="4">
    <source>
        <dbReference type="EMBL" id="GCB65467.1"/>
    </source>
</evidence>
<evidence type="ECO:0000313" key="5">
    <source>
        <dbReference type="Proteomes" id="UP000288216"/>
    </source>
</evidence>
<dbReference type="FunFam" id="2.60.120.200:FF:000210">
    <property type="entry name" value="Protein eyes shut homolog"/>
    <property type="match status" value="1"/>
</dbReference>